<gene>
    <name evidence="3" type="ORF">NBR_LOCUS11444</name>
</gene>
<keyword evidence="4" id="KW-1185">Reference proteome</keyword>
<dbReference type="InterPro" id="IPR003609">
    <property type="entry name" value="Pan_app"/>
</dbReference>
<dbReference type="Gene3D" id="3.50.4.10">
    <property type="entry name" value="Hepatocyte Growth Factor"/>
    <property type="match status" value="1"/>
</dbReference>
<dbReference type="Pfam" id="PF00024">
    <property type="entry name" value="PAN_1"/>
    <property type="match status" value="1"/>
</dbReference>
<proteinExistence type="predicted"/>
<evidence type="ECO:0000256" key="1">
    <source>
        <dbReference type="SAM" id="MobiDB-lite"/>
    </source>
</evidence>
<evidence type="ECO:0000313" key="5">
    <source>
        <dbReference type="WBParaSite" id="NBR_0001144301-mRNA-1"/>
    </source>
</evidence>
<dbReference type="AlphaFoldDB" id="A0A158R0A2"/>
<reference evidence="5" key="1">
    <citation type="submission" date="2016-04" db="UniProtKB">
        <authorList>
            <consortium name="WormBaseParasite"/>
        </authorList>
    </citation>
    <scope>IDENTIFICATION</scope>
</reference>
<dbReference type="SMART" id="SM00473">
    <property type="entry name" value="PAN_AP"/>
    <property type="match status" value="1"/>
</dbReference>
<dbReference type="EMBL" id="UYSL01020526">
    <property type="protein sequence ID" value="VDL75033.1"/>
    <property type="molecule type" value="Genomic_DNA"/>
</dbReference>
<organism evidence="5">
    <name type="scientific">Nippostrongylus brasiliensis</name>
    <name type="common">Rat hookworm</name>
    <dbReference type="NCBI Taxonomy" id="27835"/>
    <lineage>
        <taxon>Eukaryota</taxon>
        <taxon>Metazoa</taxon>
        <taxon>Ecdysozoa</taxon>
        <taxon>Nematoda</taxon>
        <taxon>Chromadorea</taxon>
        <taxon>Rhabditida</taxon>
        <taxon>Rhabditina</taxon>
        <taxon>Rhabditomorpha</taxon>
        <taxon>Strongyloidea</taxon>
        <taxon>Heligmosomidae</taxon>
        <taxon>Nippostrongylus</taxon>
    </lineage>
</organism>
<dbReference type="STRING" id="27835.A0A158R0A2"/>
<name>A0A158R0A2_NIPBR</name>
<dbReference type="PROSITE" id="PS50948">
    <property type="entry name" value="PAN"/>
    <property type="match status" value="1"/>
</dbReference>
<protein>
    <submittedName>
        <fullName evidence="5">Apple domain-containing protein</fullName>
    </submittedName>
</protein>
<evidence type="ECO:0000313" key="4">
    <source>
        <dbReference type="Proteomes" id="UP000271162"/>
    </source>
</evidence>
<sequence>MKNQLMINVPSVSACADFCGSRRFCRTAIFNSYTKTCAISYEYTLNCRYNKNRYTDFDVRQSTSHLIQVACVTKCGEDYIHLKSLEGKRQLVKEVTKAGTRRRPKKQKVEHVTGKPQHGGMRRPPQVCFRTVERRYLHGGSFEEHVTSSLDECRCLCAATFRNLQLHRCQSLQWYEDGKCVLNKGSHFGKYDLVEDRRAIYQFITCDVQVDSECFEEISGYMMTNVAGGLEHDVSIEQCKCHCANSSLSDMTGSGNP</sequence>
<feature type="domain" description="Apple" evidence="2">
    <location>
        <begin position="128"/>
        <end position="206"/>
    </location>
</feature>
<evidence type="ECO:0000259" key="2">
    <source>
        <dbReference type="PROSITE" id="PS50948"/>
    </source>
</evidence>
<accession>A0A158R0A2</accession>
<dbReference type="PROSITE" id="PS51257">
    <property type="entry name" value="PROKAR_LIPOPROTEIN"/>
    <property type="match status" value="1"/>
</dbReference>
<feature type="region of interest" description="Disordered" evidence="1">
    <location>
        <begin position="96"/>
        <end position="122"/>
    </location>
</feature>
<dbReference type="WBParaSite" id="NBR_0001144301-mRNA-1">
    <property type="protein sequence ID" value="NBR_0001144301-mRNA-1"/>
    <property type="gene ID" value="NBR_0001144301"/>
</dbReference>
<evidence type="ECO:0000313" key="3">
    <source>
        <dbReference type="EMBL" id="VDL75033.1"/>
    </source>
</evidence>
<reference evidence="3 4" key="2">
    <citation type="submission" date="2018-11" db="EMBL/GenBank/DDBJ databases">
        <authorList>
            <consortium name="Pathogen Informatics"/>
        </authorList>
    </citation>
    <scope>NUCLEOTIDE SEQUENCE [LARGE SCALE GENOMIC DNA]</scope>
</reference>
<dbReference type="Proteomes" id="UP000271162">
    <property type="component" value="Unassembled WGS sequence"/>
</dbReference>